<dbReference type="Pfam" id="PF00313">
    <property type="entry name" value="CSD"/>
    <property type="match status" value="1"/>
</dbReference>
<evidence type="ECO:0000256" key="3">
    <source>
        <dbReference type="SAM" id="Phobius"/>
    </source>
</evidence>
<dbReference type="InterPro" id="IPR019844">
    <property type="entry name" value="CSD_CS"/>
</dbReference>
<feature type="domain" description="CSD" evidence="4">
    <location>
        <begin position="2"/>
        <end position="66"/>
    </location>
</feature>
<gene>
    <name evidence="5" type="ORF">EV672_102228</name>
</gene>
<keyword evidence="6" id="KW-1185">Reference proteome</keyword>
<dbReference type="InterPro" id="IPR010718">
    <property type="entry name" value="DUF1294"/>
</dbReference>
<keyword evidence="3" id="KW-1133">Transmembrane helix</keyword>
<dbReference type="SMART" id="SM00357">
    <property type="entry name" value="CSP"/>
    <property type="match status" value="1"/>
</dbReference>
<dbReference type="EMBL" id="SNXW01000002">
    <property type="protein sequence ID" value="TDP85878.1"/>
    <property type="molecule type" value="Genomic_DNA"/>
</dbReference>
<comment type="caution">
    <text evidence="5">The sequence shown here is derived from an EMBL/GenBank/DDBJ whole genome shotgun (WGS) entry which is preliminary data.</text>
</comment>
<dbReference type="GO" id="GO:0003676">
    <property type="term" value="F:nucleic acid binding"/>
    <property type="evidence" value="ECO:0007669"/>
    <property type="project" value="InterPro"/>
</dbReference>
<keyword evidence="3" id="KW-0472">Membrane</keyword>
<dbReference type="Pfam" id="PF06961">
    <property type="entry name" value="DUF1294"/>
    <property type="match status" value="1"/>
</dbReference>
<dbReference type="InterPro" id="IPR011129">
    <property type="entry name" value="CSD"/>
</dbReference>
<dbReference type="InterPro" id="IPR012340">
    <property type="entry name" value="NA-bd_OB-fold"/>
</dbReference>
<evidence type="ECO:0000256" key="2">
    <source>
        <dbReference type="SAM" id="MobiDB-lite"/>
    </source>
</evidence>
<dbReference type="RefSeq" id="WP_133606877.1">
    <property type="nucleotide sequence ID" value="NZ_SNXW01000002.1"/>
</dbReference>
<evidence type="ECO:0000313" key="5">
    <source>
        <dbReference type="EMBL" id="TDP85878.1"/>
    </source>
</evidence>
<name>A0A4V3CWD1_9BURK</name>
<evidence type="ECO:0000256" key="1">
    <source>
        <dbReference type="RuleBase" id="RU000408"/>
    </source>
</evidence>
<dbReference type="AlphaFoldDB" id="A0A4V3CWD1"/>
<feature type="region of interest" description="Disordered" evidence="2">
    <location>
        <begin position="71"/>
        <end position="101"/>
    </location>
</feature>
<comment type="subcellular location">
    <subcellularLocation>
        <location evidence="1">Cytoplasm</location>
    </subcellularLocation>
</comment>
<dbReference type="Gene3D" id="2.40.50.140">
    <property type="entry name" value="Nucleic acid-binding proteins"/>
    <property type="match status" value="1"/>
</dbReference>
<reference evidence="5 6" key="1">
    <citation type="submission" date="2019-03" db="EMBL/GenBank/DDBJ databases">
        <title>Genomic Encyclopedia of Type Strains, Phase IV (KMG-IV): sequencing the most valuable type-strain genomes for metagenomic binning, comparative biology and taxonomic classification.</title>
        <authorList>
            <person name="Goeker M."/>
        </authorList>
    </citation>
    <scope>NUCLEOTIDE SEQUENCE [LARGE SCALE GENOMIC DNA]</scope>
    <source>
        <strain evidence="5 6">DSM 11901</strain>
    </source>
</reference>
<feature type="transmembrane region" description="Helical" evidence="3">
    <location>
        <begin position="106"/>
        <end position="126"/>
    </location>
</feature>
<accession>A0A4V3CWD1</accession>
<dbReference type="Proteomes" id="UP000294593">
    <property type="component" value="Unassembled WGS sequence"/>
</dbReference>
<evidence type="ECO:0000259" key="4">
    <source>
        <dbReference type="PROSITE" id="PS51857"/>
    </source>
</evidence>
<keyword evidence="3" id="KW-0812">Transmembrane</keyword>
<feature type="transmembrane region" description="Helical" evidence="3">
    <location>
        <begin position="199"/>
        <end position="217"/>
    </location>
</feature>
<organism evidence="5 6">
    <name type="scientific">Aquabacterium commune</name>
    <dbReference type="NCBI Taxonomy" id="70586"/>
    <lineage>
        <taxon>Bacteria</taxon>
        <taxon>Pseudomonadati</taxon>
        <taxon>Pseudomonadota</taxon>
        <taxon>Betaproteobacteria</taxon>
        <taxon>Burkholderiales</taxon>
        <taxon>Aquabacterium</taxon>
    </lineage>
</organism>
<sequence length="218" mass="24533">MQKTGTVVRWEADRGFGFIRSPQTDADVFFHVRDFRGPGTPQPGMAVRYEEIHVGGKGPRAMAVSACEPARKHAQPDVAPRTLAPAQRGGRPASTRPKAVAPRDPWLRPVLWVAVVWAMGLGWAMASGHLPKWVLPAWLALNLWTFAVYWRDKWAAQRGHWRTPENTLHLWSLLGGWPMARIAQQVLRHKSIKASFQRAYWLTATVHVAAVMAWVVLI</sequence>
<dbReference type="SUPFAM" id="SSF50249">
    <property type="entry name" value="Nucleic acid-binding proteins"/>
    <property type="match status" value="1"/>
</dbReference>
<dbReference type="PROSITE" id="PS51857">
    <property type="entry name" value="CSD_2"/>
    <property type="match status" value="1"/>
</dbReference>
<protein>
    <submittedName>
        <fullName evidence="5">Uncharacterized membrane protein YsdA (DUF1294 family)</fullName>
    </submittedName>
</protein>
<proteinExistence type="predicted"/>
<evidence type="ECO:0000313" key="6">
    <source>
        <dbReference type="Proteomes" id="UP000294593"/>
    </source>
</evidence>
<dbReference type="GO" id="GO:0005829">
    <property type="term" value="C:cytosol"/>
    <property type="evidence" value="ECO:0007669"/>
    <property type="project" value="UniProtKB-ARBA"/>
</dbReference>
<feature type="transmembrane region" description="Helical" evidence="3">
    <location>
        <begin position="133"/>
        <end position="150"/>
    </location>
</feature>
<dbReference type="OrthoDB" id="72963at2"/>
<dbReference type="CDD" id="cd04458">
    <property type="entry name" value="CSP_CDS"/>
    <property type="match status" value="1"/>
</dbReference>
<dbReference type="InterPro" id="IPR002059">
    <property type="entry name" value="CSP_DNA-bd"/>
</dbReference>
<dbReference type="PROSITE" id="PS00352">
    <property type="entry name" value="CSD_1"/>
    <property type="match status" value="1"/>
</dbReference>